<dbReference type="EMBL" id="SMAO01000001">
    <property type="protein sequence ID" value="TCT24029.1"/>
    <property type="molecule type" value="Genomic_DNA"/>
</dbReference>
<accession>A0A4R3NAI9</accession>
<dbReference type="Proteomes" id="UP000295717">
    <property type="component" value="Unassembled WGS sequence"/>
</dbReference>
<name>A0A4R3NAI9_9GAMM</name>
<sequence length="327" mass="36380">MDPRPIPNLDGYLQTAASSVDPEERACAQNFLLDERPPASASDLYAPHCAGAPISDLDDWFGRHHGYAIEHLNLDPDEPQVPYTFRSINDPNRLTRIDPRLYLIRVEEATWPCSLRGHGFEEVKARIEAAQGGDAAAVDFLQGLCDAWNPRRDQRPTYVTTEIQVEDVLADGIDDWAVQLRNRLGLGHYDPGRAGRPIEIFLMRYTVAEVVAALSGQGHPAIPTVLDGDINSFFFPSPLPGAGAAHWLPGGRTVNLTTLDSENDYQMGCELLHPRIAYRPEHFYRAGLIDEPVTMPLARARGFHLPWVRLYAERDDFGVDVFAGSEA</sequence>
<proteinExistence type="predicted"/>
<gene>
    <name evidence="1" type="ORF">EDC35_101347</name>
</gene>
<protein>
    <submittedName>
        <fullName evidence="1">Uncharacterized protein</fullName>
    </submittedName>
</protein>
<evidence type="ECO:0000313" key="2">
    <source>
        <dbReference type="Proteomes" id="UP000295717"/>
    </source>
</evidence>
<dbReference type="RefSeq" id="WP_132975106.1">
    <property type="nucleotide sequence ID" value="NZ_SMAO01000001.1"/>
</dbReference>
<keyword evidence="2" id="KW-1185">Reference proteome</keyword>
<dbReference type="AlphaFoldDB" id="A0A4R3NAI9"/>
<organism evidence="1 2">
    <name type="scientific">Thiobaca trueperi</name>
    <dbReference type="NCBI Taxonomy" id="127458"/>
    <lineage>
        <taxon>Bacteria</taxon>
        <taxon>Pseudomonadati</taxon>
        <taxon>Pseudomonadota</taxon>
        <taxon>Gammaproteobacteria</taxon>
        <taxon>Chromatiales</taxon>
        <taxon>Chromatiaceae</taxon>
        <taxon>Thiobaca</taxon>
    </lineage>
</organism>
<comment type="caution">
    <text evidence="1">The sequence shown here is derived from an EMBL/GenBank/DDBJ whole genome shotgun (WGS) entry which is preliminary data.</text>
</comment>
<reference evidence="1 2" key="1">
    <citation type="submission" date="2019-03" db="EMBL/GenBank/DDBJ databases">
        <title>Genomic Encyclopedia of Type Strains, Phase IV (KMG-IV): sequencing the most valuable type-strain genomes for metagenomic binning, comparative biology and taxonomic classification.</title>
        <authorList>
            <person name="Goeker M."/>
        </authorList>
    </citation>
    <scope>NUCLEOTIDE SEQUENCE [LARGE SCALE GENOMIC DNA]</scope>
    <source>
        <strain evidence="1 2">DSM 13587</strain>
    </source>
</reference>
<dbReference type="OrthoDB" id="5758988at2"/>
<evidence type="ECO:0000313" key="1">
    <source>
        <dbReference type="EMBL" id="TCT24029.1"/>
    </source>
</evidence>